<evidence type="ECO:0000256" key="4">
    <source>
        <dbReference type="ARBA" id="ARBA00023015"/>
    </source>
</evidence>
<dbReference type="PROSITE" id="PS50884">
    <property type="entry name" value="ZF_DOF_2"/>
    <property type="match status" value="1"/>
</dbReference>
<feature type="compositionally biased region" description="Low complexity" evidence="10">
    <location>
        <begin position="76"/>
        <end position="106"/>
    </location>
</feature>
<keyword evidence="1 9" id="KW-0479">Metal-binding</keyword>
<dbReference type="InterPro" id="IPR045174">
    <property type="entry name" value="Dof"/>
</dbReference>
<dbReference type="GO" id="GO:0008270">
    <property type="term" value="F:zinc ion binding"/>
    <property type="evidence" value="ECO:0007669"/>
    <property type="project" value="UniProtKB-KW"/>
</dbReference>
<evidence type="ECO:0000256" key="11">
    <source>
        <dbReference type="SAM" id="Phobius"/>
    </source>
</evidence>
<evidence type="ECO:0000256" key="6">
    <source>
        <dbReference type="ARBA" id="ARBA00023163"/>
    </source>
</evidence>
<organism evidence="13">
    <name type="scientific">Prunus dulcis</name>
    <name type="common">Almond</name>
    <name type="synonym">Amygdalus dulcis</name>
    <dbReference type="NCBI Taxonomy" id="3755"/>
    <lineage>
        <taxon>Eukaryota</taxon>
        <taxon>Viridiplantae</taxon>
        <taxon>Streptophyta</taxon>
        <taxon>Embryophyta</taxon>
        <taxon>Tracheophyta</taxon>
        <taxon>Spermatophyta</taxon>
        <taxon>Magnoliopsida</taxon>
        <taxon>eudicotyledons</taxon>
        <taxon>Gunneridae</taxon>
        <taxon>Pentapetalae</taxon>
        <taxon>rosids</taxon>
        <taxon>fabids</taxon>
        <taxon>Rosales</taxon>
        <taxon>Rosaceae</taxon>
        <taxon>Amygdaloideae</taxon>
        <taxon>Amygdaleae</taxon>
        <taxon>Prunus</taxon>
    </lineage>
</organism>
<dbReference type="Pfam" id="PF02701">
    <property type="entry name" value="Zn_ribbon_Dof"/>
    <property type="match status" value="1"/>
</dbReference>
<evidence type="ECO:0000256" key="7">
    <source>
        <dbReference type="ARBA" id="ARBA00023242"/>
    </source>
</evidence>
<proteinExistence type="predicted"/>
<dbReference type="PANTHER" id="PTHR31992:SF344">
    <property type="entry name" value="DOF ZINC FINGER PROTEIN"/>
    <property type="match status" value="1"/>
</dbReference>
<dbReference type="AlphaFoldDB" id="A0A4Y1R9T7"/>
<dbReference type="InterPro" id="IPR003851">
    <property type="entry name" value="Znf_Dof"/>
</dbReference>
<keyword evidence="5 8" id="KW-0238">DNA-binding</keyword>
<dbReference type="GO" id="GO:0003677">
    <property type="term" value="F:DNA binding"/>
    <property type="evidence" value="ECO:0007669"/>
    <property type="project" value="UniProtKB-UniRule"/>
</dbReference>
<evidence type="ECO:0000259" key="12">
    <source>
        <dbReference type="PROSITE" id="PS50884"/>
    </source>
</evidence>
<accession>A0A4Y1R9T7</accession>
<dbReference type="EMBL" id="AP019300">
    <property type="protein sequence ID" value="BBH00902.1"/>
    <property type="molecule type" value="Genomic_DNA"/>
</dbReference>
<reference evidence="13" key="1">
    <citation type="journal article" date="2019" name="Science">
        <title>Mutation of a bHLH transcription factor allowed almond domestication.</title>
        <authorList>
            <person name="Sanchez-Perez R."/>
            <person name="Pavan S."/>
            <person name="Mazzeo R."/>
            <person name="Moldovan C."/>
            <person name="Aiese Cigliano R."/>
            <person name="Del Cueto J."/>
            <person name="Ricciardi F."/>
            <person name="Lotti C."/>
            <person name="Ricciardi L."/>
            <person name="Dicenta F."/>
            <person name="Lopez-Marques R.L."/>
            <person name="Lindberg Moller B."/>
        </authorList>
    </citation>
    <scope>NUCLEOTIDE SEQUENCE</scope>
</reference>
<dbReference type="PANTHER" id="PTHR31992">
    <property type="entry name" value="DOF ZINC FINGER PROTEIN DOF1.4-RELATED"/>
    <property type="match status" value="1"/>
</dbReference>
<dbReference type="GO" id="GO:0005634">
    <property type="term" value="C:nucleus"/>
    <property type="evidence" value="ECO:0007669"/>
    <property type="project" value="UniProtKB-SubCell"/>
</dbReference>
<feature type="transmembrane region" description="Helical" evidence="11">
    <location>
        <begin position="119"/>
        <end position="141"/>
    </location>
</feature>
<evidence type="ECO:0000256" key="9">
    <source>
        <dbReference type="RuleBase" id="RU369094"/>
    </source>
</evidence>
<feature type="region of interest" description="Disordered" evidence="10">
    <location>
        <begin position="61"/>
        <end position="111"/>
    </location>
</feature>
<evidence type="ECO:0000256" key="5">
    <source>
        <dbReference type="ARBA" id="ARBA00023125"/>
    </source>
</evidence>
<keyword evidence="3 9" id="KW-0862">Zinc</keyword>
<keyword evidence="6 9" id="KW-0804">Transcription</keyword>
<evidence type="ECO:0000313" key="13">
    <source>
        <dbReference type="EMBL" id="BBH00902.1"/>
    </source>
</evidence>
<sequence>MEKPGQEQLQLQQQALKCPRCDSSNTKFCYYNNYSLSQPRHFCKACKRYWTRGGTLRNVPVGGGCRKNKRVKRPGSSSSSAMDGASSSSSSVPSNTANNNNSNSNPPSQPSQIDQINQCFMGCLVTLLWTVQVPLLGLIFIS</sequence>
<keyword evidence="11" id="KW-0812">Transmembrane</keyword>
<evidence type="ECO:0000256" key="2">
    <source>
        <dbReference type="ARBA" id="ARBA00022771"/>
    </source>
</evidence>
<name>A0A4Y1R9T7_PRUDU</name>
<comment type="subcellular location">
    <subcellularLocation>
        <location evidence="8 9">Nucleus</location>
    </subcellularLocation>
</comment>
<dbReference type="PROSITE" id="PS01361">
    <property type="entry name" value="ZF_DOF_1"/>
    <property type="match status" value="1"/>
</dbReference>
<keyword evidence="11" id="KW-0472">Membrane</keyword>
<gene>
    <name evidence="13" type="ORF">Prudu_011016</name>
</gene>
<evidence type="ECO:0000256" key="1">
    <source>
        <dbReference type="ARBA" id="ARBA00022723"/>
    </source>
</evidence>
<keyword evidence="11" id="KW-1133">Transmembrane helix</keyword>
<comment type="function">
    <text evidence="9">Transcription factor that binds specifically to a 5'-AA[AG]G-3' consensus core sequence.</text>
</comment>
<protein>
    <recommendedName>
        <fullName evidence="9">Dof zinc finger protein</fullName>
    </recommendedName>
</protein>
<keyword evidence="2 8" id="KW-0863">Zinc-finger</keyword>
<feature type="domain" description="Dof-type" evidence="12">
    <location>
        <begin position="16"/>
        <end position="70"/>
    </location>
</feature>
<keyword evidence="7 8" id="KW-0539">Nucleus</keyword>
<evidence type="ECO:0000256" key="3">
    <source>
        <dbReference type="ARBA" id="ARBA00022833"/>
    </source>
</evidence>
<dbReference type="GO" id="GO:0003700">
    <property type="term" value="F:DNA-binding transcription factor activity"/>
    <property type="evidence" value="ECO:0007669"/>
    <property type="project" value="UniProtKB-UniRule"/>
</dbReference>
<evidence type="ECO:0000256" key="10">
    <source>
        <dbReference type="SAM" id="MobiDB-lite"/>
    </source>
</evidence>
<keyword evidence="4 9" id="KW-0805">Transcription regulation</keyword>
<evidence type="ECO:0000256" key="8">
    <source>
        <dbReference type="PROSITE-ProRule" id="PRU00071"/>
    </source>
</evidence>